<evidence type="ECO:0000256" key="1">
    <source>
        <dbReference type="ARBA" id="ARBA00001946"/>
    </source>
</evidence>
<evidence type="ECO:0000259" key="3">
    <source>
        <dbReference type="PROSITE" id="PS51462"/>
    </source>
</evidence>
<evidence type="ECO:0000256" key="2">
    <source>
        <dbReference type="ARBA" id="ARBA00022801"/>
    </source>
</evidence>
<dbReference type="PROSITE" id="PS51462">
    <property type="entry name" value="NUDIX"/>
    <property type="match status" value="1"/>
</dbReference>
<dbReference type="Pfam" id="PF00293">
    <property type="entry name" value="NUDIX"/>
    <property type="match status" value="1"/>
</dbReference>
<dbReference type="InterPro" id="IPR000086">
    <property type="entry name" value="NUDIX_hydrolase_dom"/>
</dbReference>
<dbReference type="Gene3D" id="3.90.79.10">
    <property type="entry name" value="Nucleoside Triphosphate Pyrophosphohydrolase"/>
    <property type="match status" value="1"/>
</dbReference>
<accession>A0A8J3QNR5</accession>
<dbReference type="InterPro" id="IPR020084">
    <property type="entry name" value="NUDIX_hydrolase_CS"/>
</dbReference>
<dbReference type="RefSeq" id="WP_203916687.1">
    <property type="nucleotide sequence ID" value="NZ_BONZ01000013.1"/>
</dbReference>
<keyword evidence="5" id="KW-1185">Reference proteome</keyword>
<dbReference type="EMBL" id="BONZ01000013">
    <property type="protein sequence ID" value="GIH12980.1"/>
    <property type="molecule type" value="Genomic_DNA"/>
</dbReference>
<comment type="cofactor">
    <cofactor evidence="1">
        <name>Mg(2+)</name>
        <dbReference type="ChEBI" id="CHEBI:18420"/>
    </cofactor>
</comment>
<keyword evidence="2" id="KW-0378">Hydrolase</keyword>
<protein>
    <recommendedName>
        <fullName evidence="3">Nudix hydrolase domain-containing protein</fullName>
    </recommendedName>
</protein>
<dbReference type="SUPFAM" id="SSF55729">
    <property type="entry name" value="Acyl-CoA N-acyltransferases (Nat)"/>
    <property type="match status" value="1"/>
</dbReference>
<dbReference type="PANTHER" id="PTHR43046:SF14">
    <property type="entry name" value="MUTT_NUDIX FAMILY PROTEIN"/>
    <property type="match status" value="1"/>
</dbReference>
<dbReference type="Pfam" id="PF13523">
    <property type="entry name" value="Acetyltransf_8"/>
    <property type="match status" value="1"/>
</dbReference>
<proteinExistence type="predicted"/>
<feature type="domain" description="Nudix hydrolase" evidence="3">
    <location>
        <begin position="13"/>
        <end position="136"/>
    </location>
</feature>
<organism evidence="4 5">
    <name type="scientific">Rugosimonospora africana</name>
    <dbReference type="NCBI Taxonomy" id="556532"/>
    <lineage>
        <taxon>Bacteria</taxon>
        <taxon>Bacillati</taxon>
        <taxon>Actinomycetota</taxon>
        <taxon>Actinomycetes</taxon>
        <taxon>Micromonosporales</taxon>
        <taxon>Micromonosporaceae</taxon>
        <taxon>Rugosimonospora</taxon>
    </lineage>
</organism>
<dbReference type="PROSITE" id="PS00893">
    <property type="entry name" value="NUDIX_BOX"/>
    <property type="match status" value="1"/>
</dbReference>
<dbReference type="GO" id="GO:0016787">
    <property type="term" value="F:hydrolase activity"/>
    <property type="evidence" value="ECO:0007669"/>
    <property type="project" value="UniProtKB-KW"/>
</dbReference>
<dbReference type="PANTHER" id="PTHR43046">
    <property type="entry name" value="GDP-MANNOSE MANNOSYL HYDROLASE"/>
    <property type="match status" value="1"/>
</dbReference>
<reference evidence="4" key="1">
    <citation type="submission" date="2021-01" db="EMBL/GenBank/DDBJ databases">
        <title>Whole genome shotgun sequence of Rugosimonospora africana NBRC 104875.</title>
        <authorList>
            <person name="Komaki H."/>
            <person name="Tamura T."/>
        </authorList>
    </citation>
    <scope>NUCLEOTIDE SEQUENCE</scope>
    <source>
        <strain evidence="4">NBRC 104875</strain>
    </source>
</reference>
<evidence type="ECO:0000313" key="5">
    <source>
        <dbReference type="Proteomes" id="UP000642748"/>
    </source>
</evidence>
<dbReference type="SUPFAM" id="SSF55811">
    <property type="entry name" value="Nudix"/>
    <property type="match status" value="1"/>
</dbReference>
<gene>
    <name evidence="4" type="ORF">Raf01_11520</name>
</gene>
<dbReference type="InterPro" id="IPR016181">
    <property type="entry name" value="Acyl_CoA_acyltransferase"/>
</dbReference>
<dbReference type="Gene3D" id="3.40.630.30">
    <property type="match status" value="1"/>
</dbReference>
<dbReference type="Proteomes" id="UP000642748">
    <property type="component" value="Unassembled WGS sequence"/>
</dbReference>
<comment type="caution">
    <text evidence="4">The sequence shown here is derived from an EMBL/GenBank/DDBJ whole genome shotgun (WGS) entry which is preliminary data.</text>
</comment>
<name>A0A8J3QNR5_9ACTN</name>
<evidence type="ECO:0000313" key="4">
    <source>
        <dbReference type="EMBL" id="GIH12980.1"/>
    </source>
</evidence>
<sequence>MATTWDGLPIAEEWPNGASIVVGRDDGAVLLLHRAHQGVDYAGPWGWTTPAGSRQPGEAILPAALRELTEETGLAGIEVAPVDLSGSWVSFAARVGSDAQVTLVDVEHDRFEWVPPEDAYARVRPRFVADGMRRALSVPLDRISFAPESDAVDAVLMADRPIGLARSAPLASDEEYFEAARWATDDGADAVAVHCAIGDPELAGRGIGTRVIWSVVHDIVLPRFPKTRFVVADPLAADGAAVRACQKAGFRRAYDFERESDGHRYALCVFDRSRVSGD</sequence>
<dbReference type="AlphaFoldDB" id="A0A8J3QNR5"/>
<dbReference type="InterPro" id="IPR015797">
    <property type="entry name" value="NUDIX_hydrolase-like_dom_sf"/>
</dbReference>